<evidence type="ECO:0000313" key="7">
    <source>
        <dbReference type="Proteomes" id="UP001595699"/>
    </source>
</evidence>
<dbReference type="Gene3D" id="3.40.190.290">
    <property type="match status" value="1"/>
</dbReference>
<keyword evidence="3" id="KW-0238">DNA-binding</keyword>
<sequence>MQLSLHRLWIFLQVVDSGGFSAAAQKLYMSQPSVSNQVRQLESSLGAVLVDRSGSRIRPTAEGQVLAEHARRIFSLADQAVAAIQSVQGLSSGRLSVGGTTTAGTYLLPGLLARFGAQFPHITCDLFVGNEAQVRSRLLDGELGLAVFAGSPTADQLSVEQILTDRLLLVCAPSHPLAGLAVAPSALAAEHFLLRERGSSTRAVQLETLALWGLSDVSTADMWGPETLKQAIRATLGIGLISEHALTDELSAGWLRPITVSPPPTPRPVTAAHRHDRSLSPAEQAFLTLLRGLSSWPEPGNGSS</sequence>
<proteinExistence type="inferred from homology"/>
<evidence type="ECO:0000259" key="5">
    <source>
        <dbReference type="PROSITE" id="PS50931"/>
    </source>
</evidence>
<dbReference type="InterPro" id="IPR000847">
    <property type="entry name" value="LysR_HTH_N"/>
</dbReference>
<dbReference type="SUPFAM" id="SSF53850">
    <property type="entry name" value="Periplasmic binding protein-like II"/>
    <property type="match status" value="1"/>
</dbReference>
<evidence type="ECO:0000256" key="2">
    <source>
        <dbReference type="ARBA" id="ARBA00023015"/>
    </source>
</evidence>
<dbReference type="Pfam" id="PF00126">
    <property type="entry name" value="HTH_1"/>
    <property type="match status" value="1"/>
</dbReference>
<dbReference type="Gene3D" id="1.10.10.10">
    <property type="entry name" value="Winged helix-like DNA-binding domain superfamily/Winged helix DNA-binding domain"/>
    <property type="match status" value="1"/>
</dbReference>
<feature type="domain" description="HTH lysR-type" evidence="5">
    <location>
        <begin position="3"/>
        <end position="60"/>
    </location>
</feature>
<evidence type="ECO:0000313" key="6">
    <source>
        <dbReference type="EMBL" id="MFC3766571.1"/>
    </source>
</evidence>
<comment type="similarity">
    <text evidence="1">Belongs to the LysR transcriptional regulatory family.</text>
</comment>
<dbReference type="InterPro" id="IPR005119">
    <property type="entry name" value="LysR_subst-bd"/>
</dbReference>
<protein>
    <submittedName>
        <fullName evidence="6">LysR family transcriptional regulator</fullName>
    </submittedName>
</protein>
<dbReference type="Proteomes" id="UP001595699">
    <property type="component" value="Unassembled WGS sequence"/>
</dbReference>
<dbReference type="EMBL" id="JBHRZH010000056">
    <property type="protein sequence ID" value="MFC3766571.1"/>
    <property type="molecule type" value="Genomic_DNA"/>
</dbReference>
<dbReference type="PRINTS" id="PR00039">
    <property type="entry name" value="HTHLYSR"/>
</dbReference>
<dbReference type="RefSeq" id="WP_205118072.1">
    <property type="nucleotide sequence ID" value="NZ_JAFBCM010000001.1"/>
</dbReference>
<dbReference type="PANTHER" id="PTHR30126:SF39">
    <property type="entry name" value="HTH-TYPE TRANSCRIPTIONAL REGULATOR CYSL"/>
    <property type="match status" value="1"/>
</dbReference>
<organism evidence="6 7">
    <name type="scientific">Tenggerimyces flavus</name>
    <dbReference type="NCBI Taxonomy" id="1708749"/>
    <lineage>
        <taxon>Bacteria</taxon>
        <taxon>Bacillati</taxon>
        <taxon>Actinomycetota</taxon>
        <taxon>Actinomycetes</taxon>
        <taxon>Propionibacteriales</taxon>
        <taxon>Nocardioidaceae</taxon>
        <taxon>Tenggerimyces</taxon>
    </lineage>
</organism>
<evidence type="ECO:0000256" key="3">
    <source>
        <dbReference type="ARBA" id="ARBA00023125"/>
    </source>
</evidence>
<keyword evidence="7" id="KW-1185">Reference proteome</keyword>
<name>A0ABV7YMH2_9ACTN</name>
<accession>A0ABV7YMH2</accession>
<dbReference type="Pfam" id="PF03466">
    <property type="entry name" value="LysR_substrate"/>
    <property type="match status" value="1"/>
</dbReference>
<gene>
    <name evidence="6" type="ORF">ACFOUW_37485</name>
</gene>
<dbReference type="InterPro" id="IPR036388">
    <property type="entry name" value="WH-like_DNA-bd_sf"/>
</dbReference>
<dbReference type="InterPro" id="IPR036390">
    <property type="entry name" value="WH_DNA-bd_sf"/>
</dbReference>
<evidence type="ECO:0000256" key="1">
    <source>
        <dbReference type="ARBA" id="ARBA00009437"/>
    </source>
</evidence>
<comment type="caution">
    <text evidence="6">The sequence shown here is derived from an EMBL/GenBank/DDBJ whole genome shotgun (WGS) entry which is preliminary data.</text>
</comment>
<reference evidence="7" key="1">
    <citation type="journal article" date="2019" name="Int. J. Syst. Evol. Microbiol.">
        <title>The Global Catalogue of Microorganisms (GCM) 10K type strain sequencing project: providing services to taxonomists for standard genome sequencing and annotation.</title>
        <authorList>
            <consortium name="The Broad Institute Genomics Platform"/>
            <consortium name="The Broad Institute Genome Sequencing Center for Infectious Disease"/>
            <person name="Wu L."/>
            <person name="Ma J."/>
        </authorList>
    </citation>
    <scope>NUCLEOTIDE SEQUENCE [LARGE SCALE GENOMIC DNA]</scope>
    <source>
        <strain evidence="7">CGMCC 4.7241</strain>
    </source>
</reference>
<keyword evidence="2" id="KW-0805">Transcription regulation</keyword>
<dbReference type="PROSITE" id="PS50931">
    <property type="entry name" value="HTH_LYSR"/>
    <property type="match status" value="1"/>
</dbReference>
<dbReference type="PANTHER" id="PTHR30126">
    <property type="entry name" value="HTH-TYPE TRANSCRIPTIONAL REGULATOR"/>
    <property type="match status" value="1"/>
</dbReference>
<dbReference type="SUPFAM" id="SSF46785">
    <property type="entry name" value="Winged helix' DNA-binding domain"/>
    <property type="match status" value="1"/>
</dbReference>
<keyword evidence="4" id="KW-0804">Transcription</keyword>
<evidence type="ECO:0000256" key="4">
    <source>
        <dbReference type="ARBA" id="ARBA00023163"/>
    </source>
</evidence>